<dbReference type="InterPro" id="IPR020568">
    <property type="entry name" value="Ribosomal_Su5_D2-typ_SF"/>
</dbReference>
<keyword evidence="6 7" id="KW-0067">ATP-binding</keyword>
<dbReference type="GO" id="GO:0004413">
    <property type="term" value="F:homoserine kinase activity"/>
    <property type="evidence" value="ECO:0007669"/>
    <property type="project" value="UniProtKB-UniRule"/>
</dbReference>
<keyword evidence="12" id="KW-1185">Reference proteome</keyword>
<dbReference type="HAMAP" id="MF_00384">
    <property type="entry name" value="Homoser_kinase"/>
    <property type="match status" value="1"/>
</dbReference>
<keyword evidence="7" id="KW-0963">Cytoplasm</keyword>
<dbReference type="PANTHER" id="PTHR20861">
    <property type="entry name" value="HOMOSERINE/4-DIPHOSPHOCYTIDYL-2-C-METHYL-D-ERYTHRITOL KINASE"/>
    <property type="match status" value="1"/>
</dbReference>
<dbReference type="Pfam" id="PF08544">
    <property type="entry name" value="GHMP_kinases_C"/>
    <property type="match status" value="1"/>
</dbReference>
<dbReference type="Proteomes" id="UP000248214">
    <property type="component" value="Unassembled WGS sequence"/>
</dbReference>
<dbReference type="EC" id="2.7.1.39" evidence="7 8"/>
<feature type="domain" description="GHMP kinase N-terminal" evidence="9">
    <location>
        <begin position="61"/>
        <end position="143"/>
    </location>
</feature>
<dbReference type="SUPFAM" id="SSF54211">
    <property type="entry name" value="Ribosomal protein S5 domain 2-like"/>
    <property type="match status" value="1"/>
</dbReference>
<evidence type="ECO:0000256" key="6">
    <source>
        <dbReference type="ARBA" id="ARBA00022840"/>
    </source>
</evidence>
<feature type="domain" description="GHMP kinase C-terminal" evidence="10">
    <location>
        <begin position="204"/>
        <end position="281"/>
    </location>
</feature>
<dbReference type="PRINTS" id="PR00958">
    <property type="entry name" value="HOMSERKINASE"/>
</dbReference>
<accession>A0A323T513</accession>
<evidence type="ECO:0000256" key="7">
    <source>
        <dbReference type="HAMAP-Rule" id="MF_00384"/>
    </source>
</evidence>
<dbReference type="PANTHER" id="PTHR20861:SF1">
    <property type="entry name" value="HOMOSERINE KINASE"/>
    <property type="match status" value="1"/>
</dbReference>
<dbReference type="InterPro" id="IPR000870">
    <property type="entry name" value="Homoserine_kinase"/>
</dbReference>
<comment type="function">
    <text evidence="7">Catalyzes the ATP-dependent phosphorylation of L-homoserine to L-homoserine phosphate.</text>
</comment>
<dbReference type="Gene3D" id="3.30.230.10">
    <property type="match status" value="1"/>
</dbReference>
<evidence type="ECO:0000259" key="9">
    <source>
        <dbReference type="Pfam" id="PF00288"/>
    </source>
</evidence>
<dbReference type="OrthoDB" id="9769912at2"/>
<dbReference type="InterPro" id="IPR013750">
    <property type="entry name" value="GHMP_kinase_C_dom"/>
</dbReference>
<comment type="catalytic activity">
    <reaction evidence="7">
        <text>L-homoserine + ATP = O-phospho-L-homoserine + ADP + H(+)</text>
        <dbReference type="Rhea" id="RHEA:13985"/>
        <dbReference type="ChEBI" id="CHEBI:15378"/>
        <dbReference type="ChEBI" id="CHEBI:30616"/>
        <dbReference type="ChEBI" id="CHEBI:57476"/>
        <dbReference type="ChEBI" id="CHEBI:57590"/>
        <dbReference type="ChEBI" id="CHEBI:456216"/>
        <dbReference type="EC" id="2.7.1.39"/>
    </reaction>
</comment>
<comment type="caution">
    <text evidence="11">The sequence shown here is derived from an EMBL/GenBank/DDBJ whole genome shotgun (WGS) entry which is preliminary data.</text>
</comment>
<evidence type="ECO:0000313" key="11">
    <source>
        <dbReference type="EMBL" id="PYZ91652.1"/>
    </source>
</evidence>
<evidence type="ECO:0000256" key="8">
    <source>
        <dbReference type="NCBIfam" id="TIGR00191"/>
    </source>
</evidence>
<dbReference type="GO" id="GO:0005737">
    <property type="term" value="C:cytoplasm"/>
    <property type="evidence" value="ECO:0007669"/>
    <property type="project" value="UniProtKB-SubCell"/>
</dbReference>
<feature type="binding site" evidence="7">
    <location>
        <begin position="90"/>
        <end position="100"/>
    </location>
    <ligand>
        <name>ATP</name>
        <dbReference type="ChEBI" id="CHEBI:30616"/>
    </ligand>
</feature>
<comment type="similarity">
    <text evidence="7">Belongs to the GHMP kinase family. Homoserine kinase subfamily.</text>
</comment>
<comment type="subcellular location">
    <subcellularLocation>
        <location evidence="7">Cytoplasm</location>
    </subcellularLocation>
</comment>
<dbReference type="GO" id="GO:0005524">
    <property type="term" value="F:ATP binding"/>
    <property type="evidence" value="ECO:0007669"/>
    <property type="project" value="UniProtKB-UniRule"/>
</dbReference>
<organism evidence="11 12">
    <name type="scientific">Salipaludibacillus keqinensis</name>
    <dbReference type="NCBI Taxonomy" id="2045207"/>
    <lineage>
        <taxon>Bacteria</taxon>
        <taxon>Bacillati</taxon>
        <taxon>Bacillota</taxon>
        <taxon>Bacilli</taxon>
        <taxon>Bacillales</taxon>
        <taxon>Bacillaceae</taxon>
    </lineage>
</organism>
<keyword evidence="1 7" id="KW-0028">Amino-acid biosynthesis</keyword>
<reference evidence="11 12" key="1">
    <citation type="submission" date="2017-10" db="EMBL/GenBank/DDBJ databases">
        <title>Bacillus sp. nov., a halophilic bacterium isolated from a Keqin Lake.</title>
        <authorList>
            <person name="Wang H."/>
        </authorList>
    </citation>
    <scope>NUCLEOTIDE SEQUENCE [LARGE SCALE GENOMIC DNA]</scope>
    <source>
        <strain evidence="11 12">KQ-12</strain>
    </source>
</reference>
<evidence type="ECO:0000256" key="1">
    <source>
        <dbReference type="ARBA" id="ARBA00022605"/>
    </source>
</evidence>
<evidence type="ECO:0000256" key="3">
    <source>
        <dbReference type="ARBA" id="ARBA00022697"/>
    </source>
</evidence>
<evidence type="ECO:0000256" key="4">
    <source>
        <dbReference type="ARBA" id="ARBA00022741"/>
    </source>
</evidence>
<sequence>MMAQSRFSIRVPASTANLGPGFDSIGMALNRYLTLDVRLSDEWIFVVKSDNLEGIPTGKENLIFQVADWIAKEFKHTLPAAEVEMVSNIPLSRGFGSSATAIVAGIELANQLLGLDLSVDEKTRWASLHEGHPDNVAPSIYGGLIIGSHREEETNIVYAGVPDIDLVAVIPEYELSTKESRSSLPSEFSHGEAVEASSISNVVVAAILQGDWKLAGRLMNKDLFHRPYRMPGIPEWQKAAELAQDLPVYGATLSGAGPIVLFFAPKGNGKQVKLQLRGHFNDHRVELMEVDRHGVTVSTKAASSNQL</sequence>
<dbReference type="GO" id="GO:0009088">
    <property type="term" value="P:threonine biosynthetic process"/>
    <property type="evidence" value="ECO:0007669"/>
    <property type="project" value="UniProtKB-UniRule"/>
</dbReference>
<name>A0A323T513_9BACI</name>
<dbReference type="Pfam" id="PF00288">
    <property type="entry name" value="GHMP_kinases_N"/>
    <property type="match status" value="1"/>
</dbReference>
<evidence type="ECO:0000256" key="2">
    <source>
        <dbReference type="ARBA" id="ARBA00022679"/>
    </source>
</evidence>
<evidence type="ECO:0000256" key="5">
    <source>
        <dbReference type="ARBA" id="ARBA00022777"/>
    </source>
</evidence>
<proteinExistence type="inferred from homology"/>
<protein>
    <recommendedName>
        <fullName evidence="7 8">Homoserine kinase</fullName>
        <shortName evidence="7">HK</shortName>
        <shortName evidence="7">HSK</shortName>
        <ecNumber evidence="7 8">2.7.1.39</ecNumber>
    </recommendedName>
</protein>
<dbReference type="Gene3D" id="3.30.70.890">
    <property type="entry name" value="GHMP kinase, C-terminal domain"/>
    <property type="match status" value="1"/>
</dbReference>
<keyword evidence="5 7" id="KW-0418">Kinase</keyword>
<keyword evidence="3 7" id="KW-0791">Threonine biosynthesis</keyword>
<dbReference type="InterPro" id="IPR014721">
    <property type="entry name" value="Ribsml_uS5_D2-typ_fold_subgr"/>
</dbReference>
<dbReference type="EMBL" id="PDOD01000006">
    <property type="protein sequence ID" value="PYZ91652.1"/>
    <property type="molecule type" value="Genomic_DNA"/>
</dbReference>
<gene>
    <name evidence="7" type="primary">thrB</name>
    <name evidence="11" type="ORF">CR194_18655</name>
</gene>
<dbReference type="NCBIfam" id="TIGR00191">
    <property type="entry name" value="thrB"/>
    <property type="match status" value="1"/>
</dbReference>
<keyword evidence="4 7" id="KW-0547">Nucleotide-binding</keyword>
<keyword evidence="2 7" id="KW-0808">Transferase</keyword>
<dbReference type="SUPFAM" id="SSF55060">
    <property type="entry name" value="GHMP Kinase, C-terminal domain"/>
    <property type="match status" value="1"/>
</dbReference>
<dbReference type="UniPathway" id="UPA00050">
    <property type="reaction ID" value="UER00064"/>
</dbReference>
<evidence type="ECO:0000313" key="12">
    <source>
        <dbReference type="Proteomes" id="UP000248214"/>
    </source>
</evidence>
<evidence type="ECO:0000259" key="10">
    <source>
        <dbReference type="Pfam" id="PF08544"/>
    </source>
</evidence>
<comment type="pathway">
    <text evidence="7">Amino-acid biosynthesis; L-threonine biosynthesis; L-threonine from L-aspartate: step 4/5.</text>
</comment>
<dbReference type="PIRSF" id="PIRSF000676">
    <property type="entry name" value="Homoser_kin"/>
    <property type="match status" value="1"/>
</dbReference>
<dbReference type="AlphaFoldDB" id="A0A323T513"/>
<dbReference type="InterPro" id="IPR036554">
    <property type="entry name" value="GHMP_kinase_C_sf"/>
</dbReference>
<dbReference type="InterPro" id="IPR006204">
    <property type="entry name" value="GHMP_kinase_N_dom"/>
</dbReference>
<dbReference type="RefSeq" id="WP_110611905.1">
    <property type="nucleotide sequence ID" value="NZ_PDOD01000006.1"/>
</dbReference>